<evidence type="ECO:0000259" key="14">
    <source>
        <dbReference type="PROSITE" id="PS50262"/>
    </source>
</evidence>
<dbReference type="FunFam" id="1.20.1070.10:FF:000001">
    <property type="entry name" value="Olfactory receptor"/>
    <property type="match status" value="1"/>
</dbReference>
<evidence type="ECO:0000256" key="10">
    <source>
        <dbReference type="ARBA" id="ARBA00023170"/>
    </source>
</evidence>
<feature type="transmembrane region" description="Helical" evidence="13">
    <location>
        <begin position="101"/>
        <end position="119"/>
    </location>
</feature>
<keyword evidence="12" id="KW-0807">Transducer</keyword>
<keyword evidence="5" id="KW-0552">Olfaction</keyword>
<dbReference type="InterPro" id="IPR017452">
    <property type="entry name" value="GPCR_Rhodpsn_7TM"/>
</dbReference>
<keyword evidence="7" id="KW-0297">G-protein coupled receptor</keyword>
<evidence type="ECO:0000256" key="5">
    <source>
        <dbReference type="ARBA" id="ARBA00022725"/>
    </source>
</evidence>
<sequence>MYPNRSNRANFRILGFPGPPSLQYILFFLLLITYLLTLLSNSVIITITLKERRLHTPMYFYLRNLSFLEICYVSVTVPKILSTITSHGRYISFYGCMTQCLVFFFLGSTECLLFGIMAYDRYLAICKPLHYTTMMNANMCWGLCFCAIIGGFATTFPPIFLVSRMPFCGYEINHFFCDSPPILHLCCVDTFLIRMINFCSASFVTMTSLSVTLISYVYIITTILKIPTTTGRKKTFSTCFSHLIVVSIYYSTVIFMYVRPGLSFSFSLNRVLGVFYTVITPILNPLIYCLRNKDVKEAIKNQFLKQSFRQVLQKTQSNSIVCSIKKE</sequence>
<dbReference type="Pfam" id="PF13853">
    <property type="entry name" value="7tm_4"/>
    <property type="match status" value="1"/>
</dbReference>
<comment type="caution">
    <text evidence="15">The sequence shown here is derived from an EMBL/GenBank/DDBJ whole genome shotgun (WGS) entry which is preliminary data.</text>
</comment>
<evidence type="ECO:0000256" key="9">
    <source>
        <dbReference type="ARBA" id="ARBA00023157"/>
    </source>
</evidence>
<dbReference type="PROSITE" id="PS50262">
    <property type="entry name" value="G_PROTEIN_RECEP_F1_2"/>
    <property type="match status" value="1"/>
</dbReference>
<keyword evidence="8 13" id="KW-0472">Membrane</keyword>
<feature type="transmembrane region" description="Helical" evidence="13">
    <location>
        <begin position="61"/>
        <end position="81"/>
    </location>
</feature>
<keyword evidence="4 13" id="KW-0812">Transmembrane</keyword>
<keyword evidence="9" id="KW-1015">Disulfide bond</keyword>
<evidence type="ECO:0000256" key="2">
    <source>
        <dbReference type="ARBA" id="ARBA00022475"/>
    </source>
</evidence>
<dbReference type="Proteomes" id="UP001181693">
    <property type="component" value="Unassembled WGS sequence"/>
</dbReference>
<dbReference type="AlphaFoldDB" id="A0AAV2ZSZ8"/>
<dbReference type="CDD" id="cd13954">
    <property type="entry name" value="7tmA_OR"/>
    <property type="match status" value="1"/>
</dbReference>
<evidence type="ECO:0000313" key="16">
    <source>
        <dbReference type="Proteomes" id="UP001181693"/>
    </source>
</evidence>
<evidence type="ECO:0000256" key="8">
    <source>
        <dbReference type="ARBA" id="ARBA00023136"/>
    </source>
</evidence>
<evidence type="ECO:0000256" key="7">
    <source>
        <dbReference type="ARBA" id="ARBA00023040"/>
    </source>
</evidence>
<evidence type="ECO:0000256" key="1">
    <source>
        <dbReference type="ARBA" id="ARBA00004651"/>
    </source>
</evidence>
<evidence type="ECO:0000256" key="11">
    <source>
        <dbReference type="ARBA" id="ARBA00023180"/>
    </source>
</evidence>
<keyword evidence="2" id="KW-1003">Cell membrane</keyword>
<keyword evidence="11" id="KW-0325">Glycoprotein</keyword>
<feature type="transmembrane region" description="Helical" evidence="13">
    <location>
        <begin position="24"/>
        <end position="49"/>
    </location>
</feature>
<evidence type="ECO:0000256" key="6">
    <source>
        <dbReference type="ARBA" id="ARBA00022989"/>
    </source>
</evidence>
<protein>
    <recommendedName>
        <fullName evidence="14">G-protein coupled receptors family 1 profile domain-containing protein</fullName>
    </recommendedName>
</protein>
<evidence type="ECO:0000313" key="15">
    <source>
        <dbReference type="EMBL" id="DBA14865.1"/>
    </source>
</evidence>
<reference evidence="15" key="1">
    <citation type="thesis" date="2020" institute="ProQuest LLC" country="789 East Eisenhower Parkway, Ann Arbor, MI, USA">
        <title>Comparative Genomics and Chromosome Evolution.</title>
        <authorList>
            <person name="Mudd A.B."/>
        </authorList>
    </citation>
    <scope>NUCLEOTIDE SEQUENCE</scope>
    <source>
        <strain evidence="15">1538</strain>
        <tissue evidence="15">Blood</tissue>
    </source>
</reference>
<keyword evidence="16" id="KW-1185">Reference proteome</keyword>
<evidence type="ECO:0000256" key="13">
    <source>
        <dbReference type="SAM" id="Phobius"/>
    </source>
</evidence>
<name>A0AAV2ZSZ8_PYXAD</name>
<dbReference type="InterPro" id="IPR000276">
    <property type="entry name" value="GPCR_Rhodpsn"/>
</dbReference>
<dbReference type="PRINTS" id="PR00237">
    <property type="entry name" value="GPCRRHODOPSN"/>
</dbReference>
<dbReference type="InterPro" id="IPR050939">
    <property type="entry name" value="Olfactory_GPCR1"/>
</dbReference>
<dbReference type="Gene3D" id="1.20.1070.10">
    <property type="entry name" value="Rhodopsin 7-helix transmembrane proteins"/>
    <property type="match status" value="1"/>
</dbReference>
<proteinExistence type="predicted"/>
<evidence type="ECO:0000256" key="3">
    <source>
        <dbReference type="ARBA" id="ARBA00022606"/>
    </source>
</evidence>
<organism evidence="15 16">
    <name type="scientific">Pyxicephalus adspersus</name>
    <name type="common">African bullfrog</name>
    <dbReference type="NCBI Taxonomy" id="30357"/>
    <lineage>
        <taxon>Eukaryota</taxon>
        <taxon>Metazoa</taxon>
        <taxon>Chordata</taxon>
        <taxon>Craniata</taxon>
        <taxon>Vertebrata</taxon>
        <taxon>Euteleostomi</taxon>
        <taxon>Amphibia</taxon>
        <taxon>Batrachia</taxon>
        <taxon>Anura</taxon>
        <taxon>Neobatrachia</taxon>
        <taxon>Ranoidea</taxon>
        <taxon>Pyxicephalidae</taxon>
        <taxon>Pyxicephalinae</taxon>
        <taxon>Pyxicephalus</taxon>
    </lineage>
</organism>
<evidence type="ECO:0000256" key="4">
    <source>
        <dbReference type="ARBA" id="ARBA00022692"/>
    </source>
</evidence>
<keyword evidence="6 13" id="KW-1133">Transmembrane helix</keyword>
<evidence type="ECO:0000256" key="12">
    <source>
        <dbReference type="ARBA" id="ARBA00023224"/>
    </source>
</evidence>
<comment type="subcellular location">
    <subcellularLocation>
        <location evidence="1">Cell membrane</location>
        <topology evidence="1">Multi-pass membrane protein</topology>
    </subcellularLocation>
</comment>
<dbReference type="PRINTS" id="PR00245">
    <property type="entry name" value="OLFACTORYR"/>
</dbReference>
<feature type="transmembrane region" description="Helical" evidence="13">
    <location>
        <begin position="201"/>
        <end position="224"/>
    </location>
</feature>
<dbReference type="PANTHER" id="PTHR24242">
    <property type="entry name" value="G-PROTEIN COUPLED RECEPTOR"/>
    <property type="match status" value="1"/>
</dbReference>
<dbReference type="GO" id="GO:0004984">
    <property type="term" value="F:olfactory receptor activity"/>
    <property type="evidence" value="ECO:0007669"/>
    <property type="project" value="InterPro"/>
</dbReference>
<dbReference type="EMBL" id="DYDO01000012">
    <property type="protein sequence ID" value="DBA14865.1"/>
    <property type="molecule type" value="Genomic_DNA"/>
</dbReference>
<dbReference type="GO" id="GO:0005886">
    <property type="term" value="C:plasma membrane"/>
    <property type="evidence" value="ECO:0007669"/>
    <property type="project" value="UniProtKB-SubCell"/>
</dbReference>
<accession>A0AAV2ZSZ8</accession>
<feature type="transmembrane region" description="Helical" evidence="13">
    <location>
        <begin position="236"/>
        <end position="258"/>
    </location>
</feature>
<gene>
    <name evidence="15" type="ORF">GDO54_004142</name>
</gene>
<feature type="domain" description="G-protein coupled receptors family 1 profile" evidence="14">
    <location>
        <begin position="40"/>
        <end position="288"/>
    </location>
</feature>
<dbReference type="PANTHER" id="PTHR24242:SF405">
    <property type="entry name" value="OLFACTORY RECEPTOR"/>
    <property type="match status" value="1"/>
</dbReference>
<feature type="transmembrane region" description="Helical" evidence="13">
    <location>
        <begin position="140"/>
        <end position="160"/>
    </location>
</feature>
<dbReference type="SUPFAM" id="SSF81321">
    <property type="entry name" value="Family A G protein-coupled receptor-like"/>
    <property type="match status" value="1"/>
</dbReference>
<keyword evidence="10" id="KW-0675">Receptor</keyword>
<dbReference type="InterPro" id="IPR000725">
    <property type="entry name" value="Olfact_rcpt"/>
</dbReference>
<dbReference type="GO" id="GO:0004930">
    <property type="term" value="F:G protein-coupled receptor activity"/>
    <property type="evidence" value="ECO:0007669"/>
    <property type="project" value="UniProtKB-KW"/>
</dbReference>
<keyword evidence="3" id="KW-0716">Sensory transduction</keyword>
<feature type="transmembrane region" description="Helical" evidence="13">
    <location>
        <begin position="270"/>
        <end position="290"/>
    </location>
</feature>